<dbReference type="Proteomes" id="UP000284548">
    <property type="component" value="Unassembled WGS sequence"/>
</dbReference>
<comment type="caution">
    <text evidence="2">The sequence shown here is derived from an EMBL/GenBank/DDBJ whole genome shotgun (WGS) entry which is preliminary data.</text>
</comment>
<dbReference type="EMBL" id="QSAG01000037">
    <property type="protein sequence ID" value="RGW40679.1"/>
    <property type="molecule type" value="Genomic_DNA"/>
</dbReference>
<evidence type="ECO:0000313" key="3">
    <source>
        <dbReference type="Proteomes" id="UP000283785"/>
    </source>
</evidence>
<evidence type="ECO:0000313" key="2">
    <source>
        <dbReference type="EMBL" id="RHH81638.1"/>
    </source>
</evidence>
<dbReference type="RefSeq" id="WP_118066394.1">
    <property type="nucleotide sequence ID" value="NZ_QRKB01000024.1"/>
</dbReference>
<dbReference type="EMBL" id="QRKB01000024">
    <property type="protein sequence ID" value="RHH81638.1"/>
    <property type="molecule type" value="Genomic_DNA"/>
</dbReference>
<protein>
    <submittedName>
        <fullName evidence="2">Uncharacterized protein</fullName>
    </submittedName>
</protein>
<sequence length="94" mass="10952">MKIDKQKVEEWKKLHGEIFQIETQGKSCIVRKPTRKEYSYVSVVKNPIKAQEALLNQIWLDGDEEIKTNDDLFFAVCSQLEDVLAIKEAEIKKL</sequence>
<evidence type="ECO:0000313" key="4">
    <source>
        <dbReference type="Proteomes" id="UP000284548"/>
    </source>
</evidence>
<reference evidence="3 4" key="1">
    <citation type="submission" date="2018-08" db="EMBL/GenBank/DDBJ databases">
        <title>A genome reference for cultivated species of the human gut microbiota.</title>
        <authorList>
            <person name="Zou Y."/>
            <person name="Xue W."/>
            <person name="Luo G."/>
        </authorList>
    </citation>
    <scope>NUCLEOTIDE SEQUENCE [LARGE SCALE GENOMIC DNA]</scope>
    <source>
        <strain evidence="1 3">AF12-50</strain>
        <strain evidence="2 4">AM16-54</strain>
    </source>
</reference>
<dbReference type="Gene3D" id="3.30.2220.10">
    <property type="entry name" value="rbstp2171"/>
    <property type="match status" value="1"/>
</dbReference>
<organism evidence="2 4">
    <name type="scientific">Segatella copri</name>
    <dbReference type="NCBI Taxonomy" id="165179"/>
    <lineage>
        <taxon>Bacteria</taxon>
        <taxon>Pseudomonadati</taxon>
        <taxon>Bacteroidota</taxon>
        <taxon>Bacteroidia</taxon>
        <taxon>Bacteroidales</taxon>
        <taxon>Prevotellaceae</taxon>
        <taxon>Segatella</taxon>
    </lineage>
</organism>
<gene>
    <name evidence="2" type="ORF">DW192_09895</name>
    <name evidence="1" type="ORF">DWV76_13850</name>
</gene>
<accession>A0A3R6I8I9</accession>
<name>A0A3R6I8I9_9BACT</name>
<evidence type="ECO:0000313" key="1">
    <source>
        <dbReference type="EMBL" id="RGW40679.1"/>
    </source>
</evidence>
<dbReference type="Proteomes" id="UP000283785">
    <property type="component" value="Unassembled WGS sequence"/>
</dbReference>
<dbReference type="AlphaFoldDB" id="A0A3R6I8I9"/>
<proteinExistence type="predicted"/>